<dbReference type="GeneID" id="109613734"/>
<name>A0A9J7DM31_MUSDO</name>
<keyword evidence="2" id="KW-0813">Transport</keyword>
<dbReference type="RefSeq" id="XP_019894387.2">
    <property type="nucleotide sequence ID" value="XM_020038828.2"/>
</dbReference>
<dbReference type="GO" id="GO:0016020">
    <property type="term" value="C:membrane"/>
    <property type="evidence" value="ECO:0007669"/>
    <property type="project" value="TreeGrafter"/>
</dbReference>
<keyword evidence="4" id="KW-0406">Ion transport</keyword>
<dbReference type="AlphaFoldDB" id="A0A9J7DM31"/>
<dbReference type="PANTHER" id="PTHR13861:SF2">
    <property type="entry name" value="V-TYPE PROTON ATPASE SUBUNIT F"/>
    <property type="match status" value="1"/>
</dbReference>
<evidence type="ECO:0000256" key="1">
    <source>
        <dbReference type="ARBA" id="ARBA00010148"/>
    </source>
</evidence>
<dbReference type="GO" id="GO:0046961">
    <property type="term" value="F:proton-transporting ATPase activity, rotational mechanism"/>
    <property type="evidence" value="ECO:0007669"/>
    <property type="project" value="InterPro"/>
</dbReference>
<evidence type="ECO:0000256" key="4">
    <source>
        <dbReference type="ARBA" id="ARBA00023065"/>
    </source>
</evidence>
<keyword evidence="5" id="KW-1185">Reference proteome</keyword>
<accession>A0A9J7DM31</accession>
<dbReference type="PANTHER" id="PTHR13861">
    <property type="entry name" value="VACUOLAR ATP SYNTHASE SUBUNIT F"/>
    <property type="match status" value="1"/>
</dbReference>
<comment type="similarity">
    <text evidence="1">Belongs to the V-ATPase F subunit family.</text>
</comment>
<dbReference type="InterPro" id="IPR008218">
    <property type="entry name" value="ATPase_V1-cplx_f_g_su"/>
</dbReference>
<organism evidence="5 6">
    <name type="scientific">Musca domestica</name>
    <name type="common">House fly</name>
    <dbReference type="NCBI Taxonomy" id="7370"/>
    <lineage>
        <taxon>Eukaryota</taxon>
        <taxon>Metazoa</taxon>
        <taxon>Ecdysozoa</taxon>
        <taxon>Arthropoda</taxon>
        <taxon>Hexapoda</taxon>
        <taxon>Insecta</taxon>
        <taxon>Pterygota</taxon>
        <taxon>Neoptera</taxon>
        <taxon>Endopterygota</taxon>
        <taxon>Diptera</taxon>
        <taxon>Brachycera</taxon>
        <taxon>Muscomorpha</taxon>
        <taxon>Muscoidea</taxon>
        <taxon>Muscidae</taxon>
        <taxon>Musca</taxon>
    </lineage>
</organism>
<dbReference type="Pfam" id="PF01990">
    <property type="entry name" value="ATP-synt_F"/>
    <property type="match status" value="1"/>
</dbReference>
<evidence type="ECO:0000256" key="3">
    <source>
        <dbReference type="ARBA" id="ARBA00022781"/>
    </source>
</evidence>
<keyword evidence="3" id="KW-0375">Hydrogen ion transport</keyword>
<reference evidence="6" key="1">
    <citation type="submission" date="2025-08" db="UniProtKB">
        <authorList>
            <consortium name="RefSeq"/>
        </authorList>
    </citation>
    <scope>IDENTIFICATION</scope>
    <source>
        <strain evidence="6">Aabys</strain>
        <tissue evidence="6">Whole body</tissue>
    </source>
</reference>
<dbReference type="VEuPathDB" id="VectorBase:MDOMA2_017411"/>
<dbReference type="InterPro" id="IPR036906">
    <property type="entry name" value="ATPase_V1_fsu_sf"/>
</dbReference>
<dbReference type="Gene3D" id="3.40.50.10580">
    <property type="entry name" value="ATPase, V1 complex, subunit F"/>
    <property type="match status" value="1"/>
</dbReference>
<proteinExistence type="inferred from homology"/>
<protein>
    <submittedName>
        <fullName evidence="6">V-type proton ATPase subunit F-like</fullName>
    </submittedName>
</protein>
<dbReference type="KEGG" id="mde:109613734"/>
<evidence type="ECO:0000313" key="6">
    <source>
        <dbReference type="RefSeq" id="XP_019894387.2"/>
    </source>
</evidence>
<dbReference type="Proteomes" id="UP001652621">
    <property type="component" value="Unplaced"/>
</dbReference>
<evidence type="ECO:0000313" key="5">
    <source>
        <dbReference type="Proteomes" id="UP001652621"/>
    </source>
</evidence>
<evidence type="ECO:0000256" key="2">
    <source>
        <dbReference type="ARBA" id="ARBA00022448"/>
    </source>
</evidence>
<gene>
    <name evidence="6" type="primary">LOC109613734</name>
</gene>
<dbReference type="OrthoDB" id="10261947at2759"/>
<sequence length="121" mass="13619">MDPTKVGHVRFPQYDGQRFLIAVIAKEEIVAGFALAGIGESLGMGSNQVNFMVVTKSTPLRAVENYLITVYYRSDIGVILIDSDIWFFLEPTFIKIKNKLLPIVLKIPTKQLPPMIETQIH</sequence>
<dbReference type="SUPFAM" id="SSF159468">
    <property type="entry name" value="AtpF-like"/>
    <property type="match status" value="1"/>
</dbReference>